<proteinExistence type="predicted"/>
<evidence type="ECO:0000256" key="1">
    <source>
        <dbReference type="SAM" id="Phobius"/>
    </source>
</evidence>
<keyword evidence="1" id="KW-0812">Transmembrane</keyword>
<dbReference type="Proteomes" id="UP000199114">
    <property type="component" value="Unassembled WGS sequence"/>
</dbReference>
<reference evidence="3" key="1">
    <citation type="submission" date="2016-10" db="EMBL/GenBank/DDBJ databases">
        <authorList>
            <person name="Varghese N."/>
            <person name="Submissions S."/>
        </authorList>
    </citation>
    <scope>NUCLEOTIDE SEQUENCE [LARGE SCALE GENOMIC DNA]</scope>
    <source>
        <strain evidence="3">DSM 25055</strain>
    </source>
</reference>
<organism evidence="2 3">
    <name type="scientific">Natrinema salaciae</name>
    <dbReference type="NCBI Taxonomy" id="1186196"/>
    <lineage>
        <taxon>Archaea</taxon>
        <taxon>Methanobacteriati</taxon>
        <taxon>Methanobacteriota</taxon>
        <taxon>Stenosarchaea group</taxon>
        <taxon>Halobacteria</taxon>
        <taxon>Halobacteriales</taxon>
        <taxon>Natrialbaceae</taxon>
        <taxon>Natrinema</taxon>
    </lineage>
</organism>
<dbReference type="OrthoDB" id="157037at2157"/>
<feature type="transmembrane region" description="Helical" evidence="1">
    <location>
        <begin position="27"/>
        <end position="46"/>
    </location>
</feature>
<dbReference type="EMBL" id="FOFD01000001">
    <property type="protein sequence ID" value="SEP67788.1"/>
    <property type="molecule type" value="Genomic_DNA"/>
</dbReference>
<evidence type="ECO:0000313" key="3">
    <source>
        <dbReference type="Proteomes" id="UP000199114"/>
    </source>
</evidence>
<dbReference type="RefSeq" id="WP_090611980.1">
    <property type="nucleotide sequence ID" value="NZ_FOFD01000001.1"/>
</dbReference>
<feature type="transmembrane region" description="Helical" evidence="1">
    <location>
        <begin position="53"/>
        <end position="74"/>
    </location>
</feature>
<name>A0A1H8ZVK8_9EURY</name>
<protein>
    <submittedName>
        <fullName evidence="2">Uncharacterized protein</fullName>
    </submittedName>
</protein>
<evidence type="ECO:0000313" key="2">
    <source>
        <dbReference type="EMBL" id="SEP67788.1"/>
    </source>
</evidence>
<keyword evidence="1" id="KW-1133">Transmembrane helix</keyword>
<accession>A0A1H8ZVK8</accession>
<dbReference type="STRING" id="1186196.SAMN04489841_0260"/>
<gene>
    <name evidence="2" type="ORF">SAMN04489841_0260</name>
</gene>
<keyword evidence="1" id="KW-0472">Membrane</keyword>
<dbReference type="AlphaFoldDB" id="A0A1H8ZVK8"/>
<sequence length="83" mass="9215">MGLIDRFEEAYLDVSTSRATVRELLELVVGAVLFVVGASALTSHLLGWRIARWVAVALVAVFAIMLVSQAYWAVTGREDYDER</sequence>
<keyword evidence="3" id="KW-1185">Reference proteome</keyword>